<keyword evidence="2" id="KW-1185">Reference proteome</keyword>
<protein>
    <submittedName>
        <fullName evidence="1">Uncharacterized protein</fullName>
    </submittedName>
</protein>
<name>A0ACB1AYN6_MELEN</name>
<gene>
    <name evidence="1" type="ORF">MENTE1834_LOCUS43613</name>
</gene>
<sequence>MIQAVSDRIDNMHKDFSQHKLSLEVTNHLLSSLWNAIAPVGVQALGHRFNTYNERKNRIGAGNNVPMLRNRASAMILILESLISTMKKITEAEYQGTHGGY</sequence>
<proteinExistence type="predicted"/>
<comment type="caution">
    <text evidence="1">The sequence shown here is derived from an EMBL/GenBank/DDBJ whole genome shotgun (WGS) entry which is preliminary data.</text>
</comment>
<evidence type="ECO:0000313" key="1">
    <source>
        <dbReference type="EMBL" id="CAK5107084.1"/>
    </source>
</evidence>
<organism evidence="1 2">
    <name type="scientific">Meloidogyne enterolobii</name>
    <name type="common">Root-knot nematode worm</name>
    <name type="synonym">Meloidogyne mayaguensis</name>
    <dbReference type="NCBI Taxonomy" id="390850"/>
    <lineage>
        <taxon>Eukaryota</taxon>
        <taxon>Metazoa</taxon>
        <taxon>Ecdysozoa</taxon>
        <taxon>Nematoda</taxon>
        <taxon>Chromadorea</taxon>
        <taxon>Rhabditida</taxon>
        <taxon>Tylenchina</taxon>
        <taxon>Tylenchomorpha</taxon>
        <taxon>Tylenchoidea</taxon>
        <taxon>Meloidogynidae</taxon>
        <taxon>Meloidogyninae</taxon>
        <taxon>Meloidogyne</taxon>
    </lineage>
</organism>
<dbReference type="Proteomes" id="UP001497535">
    <property type="component" value="Unassembled WGS sequence"/>
</dbReference>
<accession>A0ACB1AYN6</accession>
<reference evidence="1" key="1">
    <citation type="submission" date="2023-11" db="EMBL/GenBank/DDBJ databases">
        <authorList>
            <person name="Poullet M."/>
        </authorList>
    </citation>
    <scope>NUCLEOTIDE SEQUENCE</scope>
    <source>
        <strain evidence="1">E1834</strain>
    </source>
</reference>
<dbReference type="EMBL" id="CAVMJV010000123">
    <property type="protein sequence ID" value="CAK5107084.1"/>
    <property type="molecule type" value="Genomic_DNA"/>
</dbReference>
<evidence type="ECO:0000313" key="2">
    <source>
        <dbReference type="Proteomes" id="UP001497535"/>
    </source>
</evidence>